<dbReference type="Proteomes" id="UP000730618">
    <property type="component" value="Unassembled WGS sequence"/>
</dbReference>
<dbReference type="EMBL" id="CAJVCE010000023">
    <property type="protein sequence ID" value="CAG7654814.1"/>
    <property type="molecule type" value="Genomic_DNA"/>
</dbReference>
<reference evidence="1 2" key="1">
    <citation type="submission" date="2021-06" db="EMBL/GenBank/DDBJ databases">
        <authorList>
            <person name="Criscuolo A."/>
        </authorList>
    </citation>
    <scope>NUCLEOTIDE SEQUENCE [LARGE SCALE GENOMIC DNA]</scope>
    <source>
        <strain evidence="2">CIP 111802</strain>
    </source>
</reference>
<sequence>MPDEPMEQLCRKLNLGTILAAPEPVFGGLLHQMMKVETDHGAYAVKVLNPRIMKRETAVGKFIFSENVARTACLNQIPAITTIDSHPCLNEVEGRY</sequence>
<gene>
    <name evidence="1" type="ORF">PAECIP111802_05890</name>
</gene>
<name>A0ABN7TXJ5_9BACL</name>
<accession>A0ABN7TXJ5</accession>
<proteinExistence type="predicted"/>
<keyword evidence="2" id="KW-1185">Reference proteome</keyword>
<protein>
    <submittedName>
        <fullName evidence="1">Uncharacterized protein</fullName>
    </submittedName>
</protein>
<organism evidence="1 2">
    <name type="scientific">Paenibacillus allorhizosphaerae</name>
    <dbReference type="NCBI Taxonomy" id="2849866"/>
    <lineage>
        <taxon>Bacteria</taxon>
        <taxon>Bacillati</taxon>
        <taxon>Bacillota</taxon>
        <taxon>Bacilli</taxon>
        <taxon>Bacillales</taxon>
        <taxon>Paenibacillaceae</taxon>
        <taxon>Paenibacillus</taxon>
    </lineage>
</organism>
<evidence type="ECO:0000313" key="1">
    <source>
        <dbReference type="EMBL" id="CAG7654814.1"/>
    </source>
</evidence>
<comment type="caution">
    <text evidence="1">The sequence shown here is derived from an EMBL/GenBank/DDBJ whole genome shotgun (WGS) entry which is preliminary data.</text>
</comment>
<evidence type="ECO:0000313" key="2">
    <source>
        <dbReference type="Proteomes" id="UP000730618"/>
    </source>
</evidence>